<accession>A0A818HNZ5</accession>
<reference evidence="1" key="1">
    <citation type="submission" date="2021-02" db="EMBL/GenBank/DDBJ databases">
        <authorList>
            <person name="Nowell W R."/>
        </authorList>
    </citation>
    <scope>NUCLEOTIDE SEQUENCE</scope>
</reference>
<dbReference type="Proteomes" id="UP000663823">
    <property type="component" value="Unassembled WGS sequence"/>
</dbReference>
<proteinExistence type="predicted"/>
<dbReference type="EMBL" id="CAJOAX010000110">
    <property type="protein sequence ID" value="CAF3511920.1"/>
    <property type="molecule type" value="Genomic_DNA"/>
</dbReference>
<organism evidence="1 2">
    <name type="scientific">Rotaria sordida</name>
    <dbReference type="NCBI Taxonomy" id="392033"/>
    <lineage>
        <taxon>Eukaryota</taxon>
        <taxon>Metazoa</taxon>
        <taxon>Spiralia</taxon>
        <taxon>Gnathifera</taxon>
        <taxon>Rotifera</taxon>
        <taxon>Eurotatoria</taxon>
        <taxon>Bdelloidea</taxon>
        <taxon>Philodinida</taxon>
        <taxon>Philodinidae</taxon>
        <taxon>Rotaria</taxon>
    </lineage>
</organism>
<dbReference type="AlphaFoldDB" id="A0A818HNZ5"/>
<evidence type="ECO:0000313" key="1">
    <source>
        <dbReference type="EMBL" id="CAF3511920.1"/>
    </source>
</evidence>
<evidence type="ECO:0000313" key="2">
    <source>
        <dbReference type="Proteomes" id="UP000663823"/>
    </source>
</evidence>
<comment type="caution">
    <text evidence="1">The sequence shown here is derived from an EMBL/GenBank/DDBJ whole genome shotgun (WGS) entry which is preliminary data.</text>
</comment>
<protein>
    <submittedName>
        <fullName evidence="1">Uncharacterized protein</fullName>
    </submittedName>
</protein>
<gene>
    <name evidence="1" type="ORF">OTI717_LOCUS2311</name>
</gene>
<sequence>MLPQGTSITTVLSILNLLNNVHQLSNDIHQIPTLLNQTLTSIVGGAGQASQIVVQQVLGLLGQQTATSRNLLDVLGQNGTSISTVLSILKLLNNVHQLSNDIHQIPVLLNQTLSSIVGGAGEASQIVVQQLLNLAGIQSQSTSRNLLNTLGANTNLISTISHLLPQGTSISTFVSLLNLLNNVNAINNDLHQIPTVLQETLQHLLTGIQNLVPPVVQLVQGSS</sequence>
<name>A0A818HNZ5_9BILA</name>